<proteinExistence type="inferred from homology"/>
<dbReference type="SUPFAM" id="SSF50998">
    <property type="entry name" value="Quinoprotein alcohol dehydrogenase-like"/>
    <property type="match status" value="1"/>
</dbReference>
<feature type="region of interest" description="Disordered" evidence="5">
    <location>
        <begin position="736"/>
        <end position="806"/>
    </location>
</feature>
<feature type="compositionally biased region" description="Polar residues" evidence="5">
    <location>
        <begin position="688"/>
        <end position="701"/>
    </location>
</feature>
<dbReference type="GeneID" id="112249231"/>
<dbReference type="Pfam" id="PF13570">
    <property type="entry name" value="Beta-prop_ACSF4"/>
    <property type="match status" value="1"/>
</dbReference>
<dbReference type="InterPro" id="IPR015943">
    <property type="entry name" value="WD40/YVTN_repeat-like_dom_sf"/>
</dbReference>
<dbReference type="PROSITE" id="PS00012">
    <property type="entry name" value="PHOSPHOPANTETHEINE"/>
    <property type="match status" value="1"/>
</dbReference>
<keyword evidence="3" id="KW-0597">Phosphoprotein</keyword>
<comment type="similarity">
    <text evidence="1">Belongs to the ATP-dependent AMP-binding enzyme family.</text>
</comment>
<dbReference type="Pfam" id="PF00550">
    <property type="entry name" value="PP-binding"/>
    <property type="match status" value="1"/>
</dbReference>
<dbReference type="InterPro" id="IPR036736">
    <property type="entry name" value="ACP-like_sf"/>
</dbReference>
<evidence type="ECO:0000256" key="5">
    <source>
        <dbReference type="SAM" id="MobiDB-lite"/>
    </source>
</evidence>
<dbReference type="Gene3D" id="2.40.10.480">
    <property type="match status" value="1"/>
</dbReference>
<gene>
    <name evidence="7" type="primary">AASDH</name>
</gene>
<dbReference type="GeneTree" id="ENSGT00440000033811"/>
<dbReference type="InterPro" id="IPR000873">
    <property type="entry name" value="AMP-dep_synth/lig_dom"/>
</dbReference>
<feature type="domain" description="Carrier" evidence="6">
    <location>
        <begin position="588"/>
        <end position="664"/>
    </location>
</feature>
<dbReference type="SMART" id="SM00564">
    <property type="entry name" value="PQQ"/>
    <property type="match status" value="7"/>
</dbReference>
<dbReference type="Gene3D" id="1.10.1200.10">
    <property type="entry name" value="ACP-like"/>
    <property type="match status" value="1"/>
</dbReference>
<dbReference type="InterPro" id="IPR009081">
    <property type="entry name" value="PP-bd_ACP"/>
</dbReference>
<dbReference type="SUPFAM" id="SSF56801">
    <property type="entry name" value="Acetyl-CoA synthetase-like"/>
    <property type="match status" value="1"/>
</dbReference>
<dbReference type="GO" id="GO:0043041">
    <property type="term" value="P:amino acid activation for nonribosomal peptide biosynthetic process"/>
    <property type="evidence" value="ECO:0007669"/>
    <property type="project" value="TreeGrafter"/>
</dbReference>
<dbReference type="InterPro" id="IPR045851">
    <property type="entry name" value="AMP-bd_C_sf"/>
</dbReference>
<reference evidence="7" key="1">
    <citation type="submission" date="2025-08" db="UniProtKB">
        <authorList>
            <consortium name="Ensembl"/>
        </authorList>
    </citation>
    <scope>IDENTIFICATION</scope>
</reference>
<dbReference type="Ensembl" id="ENSOTST00005072744.2">
    <property type="protein sequence ID" value="ENSOTSP00005066986.1"/>
    <property type="gene ID" value="ENSOTSG00005031923.2"/>
</dbReference>
<dbReference type="Pfam" id="PF00501">
    <property type="entry name" value="AMP-binding"/>
    <property type="match status" value="1"/>
</dbReference>
<dbReference type="Proteomes" id="UP000694402">
    <property type="component" value="Unassembled WGS sequence"/>
</dbReference>
<accession>A0A8C8HV70</accession>
<keyword evidence="2" id="KW-0596">Phosphopantetheine</keyword>
<dbReference type="InterPro" id="IPR006162">
    <property type="entry name" value="Ppantetheine_attach_site"/>
</dbReference>
<dbReference type="InterPro" id="IPR042099">
    <property type="entry name" value="ANL_N_sf"/>
</dbReference>
<sequence>MNLIVNSHTLDFIFRIHPEMASKTLQDMVLAASSLHSGKIAVTFDKGITEGGPMLLYYHELVALGNELTLFLQIQCVQNTRAIALYCQPDINLPVWILGILQLPAAYVPLDPDAPALLSARVMKQCGLKYCVLQSDLLQQFQMAFSNLMSIEVCAVWSAHNLTLVLVQHRPTAARKEEPNADLFTPAAVPESASQGALAYILHTSGTTGLPKTVRVPHKCIVPNILHLRSLFQMTPDDVVFLASPLTFDPSVVEIFLALSSGARLLIVPTAIKRMPNRLAHVLFKKHKTTVLQVTPTLLGRFGRRVLQEEVLSAGSSLRVLALGGEACPSLALLRSWRQQGNCTHIYNIYGITEVSCWACCYHLPESLLQSTDMAESSVPLGPPLMETTVELRDEDGCVITQGEGQVFIGGLDRVCLLDDEVTVAPGTMRSTGDWVQMRDTHLYFLGRRDRLVKRHGQRLHLDTLQQVVMSLPQVEACAVGLYEGSRLVAFVVACSTSGEQKATHSSSPVEHQVEHLEETAPSTRGLQKAILHRLSQVLPSHSVPDTLVLVPALPLSSHGKVSMGELMKIYQRQRAGSESHSALGDMETLRERLQSLWRETLGLTEDKAIQEDSNFLLSGGDSLQALRLCDDITTAVGVTSSGLLEVILDGSFSEILRHVAIATLPFPSEHSRTSHPVSMKRPADPVSSVQPKRQHTDPYSTTAAEWPLGVVVSSLKKAVRCTVVRRAGEVVEMGQSDSLRTNENSYSDSEGPIKRTRNTQEKGANESIESNHSQTFGSNKWTGSNHSQAVETNDPSASSVTPPSREAGGLGLVVSWESDTGRCVDASPVLLVQRGADGSSGGTKATVFIGSHSHRMQALDLTTGGLLWERVLGDRIESSSAVSRCGRLVVVGCYDGGVYFLCVESGETQWVFETGDAVKSCPTVDPLTGLVMVGSHDGHVYALDPQVRQCVWKRHCGCGAVFSSPCLHPSLRQLYVATLGGHLLCLNPDTGAVLWTYSRKTPFFSSPSCSSGHIIIGSVDGNICCFSHTGEMVWQYVTNGPVFSSPCITPDKQRVVCGSHDGCVYCLNRTDGSLVWRYQTPSRVYSSPCVFDGSAWGKEGTLVGLASTDGTLCILDGEDGTLRASLSLLGELFSSPVVWERSLVVGCRNDFVYCVAPTGELK</sequence>
<dbReference type="InterPro" id="IPR052091">
    <property type="entry name" value="Beta-ala_Activ/Resist"/>
</dbReference>
<evidence type="ECO:0000313" key="8">
    <source>
        <dbReference type="Proteomes" id="UP000694402"/>
    </source>
</evidence>
<evidence type="ECO:0000256" key="1">
    <source>
        <dbReference type="ARBA" id="ARBA00006432"/>
    </source>
</evidence>
<evidence type="ECO:0000256" key="3">
    <source>
        <dbReference type="ARBA" id="ARBA00022553"/>
    </source>
</evidence>
<dbReference type="InterPro" id="IPR048005">
    <property type="entry name" value="AASDH_AMP"/>
</dbReference>
<dbReference type="Gene3D" id="3.40.50.12780">
    <property type="entry name" value="N-terminal domain of ligase-like"/>
    <property type="match status" value="1"/>
</dbReference>
<organism evidence="7 8">
    <name type="scientific">Oncorhynchus tshawytscha</name>
    <name type="common">Chinook salmon</name>
    <name type="synonym">Salmo tshawytscha</name>
    <dbReference type="NCBI Taxonomy" id="74940"/>
    <lineage>
        <taxon>Eukaryota</taxon>
        <taxon>Metazoa</taxon>
        <taxon>Chordata</taxon>
        <taxon>Craniata</taxon>
        <taxon>Vertebrata</taxon>
        <taxon>Euteleostomi</taxon>
        <taxon>Actinopterygii</taxon>
        <taxon>Neopterygii</taxon>
        <taxon>Teleostei</taxon>
        <taxon>Protacanthopterygii</taxon>
        <taxon>Salmoniformes</taxon>
        <taxon>Salmonidae</taxon>
        <taxon>Salmoninae</taxon>
        <taxon>Oncorhynchus</taxon>
    </lineage>
</organism>
<dbReference type="PROSITE" id="PS50075">
    <property type="entry name" value="CARRIER"/>
    <property type="match status" value="1"/>
</dbReference>
<reference evidence="7" key="2">
    <citation type="submission" date="2025-09" db="UniProtKB">
        <authorList>
            <consortium name="Ensembl"/>
        </authorList>
    </citation>
    <scope>IDENTIFICATION</scope>
</reference>
<dbReference type="Gene3D" id="3.30.300.30">
    <property type="match status" value="1"/>
</dbReference>
<protein>
    <recommendedName>
        <fullName evidence="6">Carrier domain-containing protein</fullName>
    </recommendedName>
</protein>
<dbReference type="AlphaFoldDB" id="A0A8C8HV70"/>
<feature type="region of interest" description="Disordered" evidence="5">
    <location>
        <begin position="669"/>
        <end position="701"/>
    </location>
</feature>
<evidence type="ECO:0000256" key="2">
    <source>
        <dbReference type="ARBA" id="ARBA00022450"/>
    </source>
</evidence>
<keyword evidence="4" id="KW-0443">Lipid metabolism</keyword>
<dbReference type="InterPro" id="IPR002372">
    <property type="entry name" value="PQQ_rpt_dom"/>
</dbReference>
<dbReference type="PANTHER" id="PTHR44394">
    <property type="entry name" value="BETA-ALANINE-ACTIVATING ENZYME"/>
    <property type="match status" value="1"/>
</dbReference>
<dbReference type="SUPFAM" id="SSF47336">
    <property type="entry name" value="ACP-like"/>
    <property type="match status" value="1"/>
</dbReference>
<dbReference type="PANTHER" id="PTHR44394:SF1">
    <property type="entry name" value="BETA-ALANINE-ACTIVATING ENZYME"/>
    <property type="match status" value="1"/>
</dbReference>
<dbReference type="Gene3D" id="2.130.10.10">
    <property type="entry name" value="YVTN repeat-like/Quinoprotein amine dehydrogenase"/>
    <property type="match status" value="2"/>
</dbReference>
<dbReference type="InterPro" id="IPR011047">
    <property type="entry name" value="Quinoprotein_ADH-like_sf"/>
</dbReference>
<dbReference type="InterPro" id="IPR018391">
    <property type="entry name" value="PQQ_b-propeller_rpt"/>
</dbReference>
<dbReference type="InterPro" id="IPR020845">
    <property type="entry name" value="AMP-binding_CS"/>
</dbReference>
<evidence type="ECO:0000256" key="4">
    <source>
        <dbReference type="ARBA" id="ARBA00023098"/>
    </source>
</evidence>
<dbReference type="GO" id="GO:0006629">
    <property type="term" value="P:lipid metabolic process"/>
    <property type="evidence" value="ECO:0007669"/>
    <property type="project" value="UniProtKB-KW"/>
</dbReference>
<feature type="compositionally biased region" description="Polar residues" evidence="5">
    <location>
        <begin position="736"/>
        <end position="749"/>
    </location>
</feature>
<dbReference type="RefSeq" id="XP_024274797.1">
    <property type="nucleotide sequence ID" value="XM_024419029.2"/>
</dbReference>
<evidence type="ECO:0000259" key="6">
    <source>
        <dbReference type="PROSITE" id="PS50075"/>
    </source>
</evidence>
<feature type="compositionally biased region" description="Polar residues" evidence="5">
    <location>
        <begin position="768"/>
        <end position="803"/>
    </location>
</feature>
<name>A0A8C8HV70_ONCTS</name>
<evidence type="ECO:0000313" key="7">
    <source>
        <dbReference type="Ensembl" id="ENSOTSP00005066986.1"/>
    </source>
</evidence>
<dbReference type="PROSITE" id="PS00455">
    <property type="entry name" value="AMP_BINDING"/>
    <property type="match status" value="1"/>
</dbReference>
<dbReference type="CDD" id="cd17654">
    <property type="entry name" value="A_NRPS_acs4"/>
    <property type="match status" value="1"/>
</dbReference>
<keyword evidence="8" id="KW-1185">Reference proteome</keyword>